<keyword evidence="12" id="KW-1185">Reference proteome</keyword>
<dbReference type="InterPro" id="IPR036895">
    <property type="entry name" value="Uracil-DNA_glycosylase-like_sf"/>
</dbReference>
<evidence type="ECO:0000256" key="6">
    <source>
        <dbReference type="ARBA" id="ARBA00023014"/>
    </source>
</evidence>
<keyword evidence="7" id="KW-0234">DNA repair</keyword>
<dbReference type="InterPro" id="IPR044147">
    <property type="entry name" value="UdgB-like"/>
</dbReference>
<dbReference type="GO" id="GO:0046872">
    <property type="term" value="F:metal ion binding"/>
    <property type="evidence" value="ECO:0007669"/>
    <property type="project" value="UniProtKB-KW"/>
</dbReference>
<keyword evidence="2" id="KW-0479">Metal-binding</keyword>
<proteinExistence type="inferred from homology"/>
<evidence type="ECO:0000256" key="4">
    <source>
        <dbReference type="ARBA" id="ARBA00022801"/>
    </source>
</evidence>
<dbReference type="SMART" id="SM00986">
    <property type="entry name" value="UDG"/>
    <property type="match status" value="1"/>
</dbReference>
<gene>
    <name evidence="11" type="ORF">E4O86_13375</name>
</gene>
<dbReference type="InterPro" id="IPR051536">
    <property type="entry name" value="UDG_Type-4/5"/>
</dbReference>
<dbReference type="Pfam" id="PF03167">
    <property type="entry name" value="UDG"/>
    <property type="match status" value="1"/>
</dbReference>
<keyword evidence="4" id="KW-0378">Hydrolase</keyword>
<evidence type="ECO:0000256" key="9">
    <source>
        <dbReference type="ARBA" id="ARBA00023887"/>
    </source>
</evidence>
<evidence type="ECO:0000256" key="3">
    <source>
        <dbReference type="ARBA" id="ARBA00022763"/>
    </source>
</evidence>
<dbReference type="SUPFAM" id="SSF52141">
    <property type="entry name" value="Uracil-DNA glycosylase-like"/>
    <property type="match status" value="1"/>
</dbReference>
<evidence type="ECO:0000259" key="10">
    <source>
        <dbReference type="SMART" id="SM00986"/>
    </source>
</evidence>
<dbReference type="PANTHER" id="PTHR33693">
    <property type="entry name" value="TYPE-5 URACIL-DNA GLYCOSYLASE"/>
    <property type="match status" value="1"/>
</dbReference>
<evidence type="ECO:0000256" key="1">
    <source>
        <dbReference type="ARBA" id="ARBA00022485"/>
    </source>
</evidence>
<keyword evidence="6" id="KW-0411">Iron-sulfur</keyword>
<sequence length="215" mass="22996">MSAAAKASEPPRDCPLCPRLVAFREEWREREPAWHNAPVPTFGADGARLLVVGLAPGLRGANRTGRPFTGDYAGELLYRTLLAYGFASGRFEARVDDGLVLTDAAVTNAVRCVPPGNKPTPAEIGACRRFLDATLAGRAGLRAVLALGRIAHESVARALGLRLRDVPFAHGAVHAGPAGLRLYDSYHCSRLNTNTGVLTPEMFESVIARIRSDLG</sequence>
<dbReference type="EMBL" id="SPKJ01000046">
    <property type="protein sequence ID" value="MYZ48702.1"/>
    <property type="molecule type" value="Genomic_DNA"/>
</dbReference>
<reference evidence="11" key="1">
    <citation type="submission" date="2019-03" db="EMBL/GenBank/DDBJ databases">
        <title>Afifella sp. nov., isolated from activated sludge.</title>
        <authorList>
            <person name="Li Q."/>
            <person name="Liu Y."/>
        </authorList>
    </citation>
    <scope>NUCLEOTIDE SEQUENCE</scope>
    <source>
        <strain evidence="11">L72</strain>
    </source>
</reference>
<dbReference type="RefSeq" id="WP_161141051.1">
    <property type="nucleotide sequence ID" value="NZ_SPKJ01000046.1"/>
</dbReference>
<dbReference type="GO" id="GO:0004844">
    <property type="term" value="F:uracil DNA N-glycosylase activity"/>
    <property type="evidence" value="ECO:0007669"/>
    <property type="project" value="InterPro"/>
</dbReference>
<evidence type="ECO:0000256" key="2">
    <source>
        <dbReference type="ARBA" id="ARBA00022723"/>
    </source>
</evidence>
<evidence type="ECO:0000256" key="5">
    <source>
        <dbReference type="ARBA" id="ARBA00023004"/>
    </source>
</evidence>
<name>A0A964T797_9HYPH</name>
<keyword evidence="1" id="KW-0004">4Fe-4S</keyword>
<evidence type="ECO:0000313" key="12">
    <source>
        <dbReference type="Proteomes" id="UP000773614"/>
    </source>
</evidence>
<dbReference type="PANTHER" id="PTHR33693:SF3">
    <property type="entry name" value="TYPE-5 URACIL-DNA GLYCOSYLASE"/>
    <property type="match status" value="1"/>
</dbReference>
<dbReference type="GO" id="GO:0051539">
    <property type="term" value="F:4 iron, 4 sulfur cluster binding"/>
    <property type="evidence" value="ECO:0007669"/>
    <property type="project" value="UniProtKB-KW"/>
</dbReference>
<dbReference type="Gene3D" id="3.40.470.10">
    <property type="entry name" value="Uracil-DNA glycosylase-like domain"/>
    <property type="match status" value="1"/>
</dbReference>
<dbReference type="OrthoDB" id="9787663at2"/>
<keyword evidence="3" id="KW-0227">DNA damage</keyword>
<dbReference type="GO" id="GO:0033958">
    <property type="term" value="F:DNA-deoxyinosine glycosylase activity"/>
    <property type="evidence" value="ECO:0007669"/>
    <property type="project" value="InterPro"/>
</dbReference>
<keyword evidence="5" id="KW-0408">Iron</keyword>
<dbReference type="Proteomes" id="UP000773614">
    <property type="component" value="Unassembled WGS sequence"/>
</dbReference>
<comment type="caution">
    <text evidence="11">The sequence shown here is derived from an EMBL/GenBank/DDBJ whole genome shotgun (WGS) entry which is preliminary data.</text>
</comment>
<comment type="similarity">
    <text evidence="8">Belongs to the uracil-DNA glycosylase (UDG) superfamily. Type 5 (UDGb) family.</text>
</comment>
<dbReference type="GO" id="GO:0006284">
    <property type="term" value="P:base-excision repair"/>
    <property type="evidence" value="ECO:0007669"/>
    <property type="project" value="InterPro"/>
</dbReference>
<dbReference type="CDD" id="cd10031">
    <property type="entry name" value="UDG-F5_TTUDGB_like"/>
    <property type="match status" value="1"/>
</dbReference>
<dbReference type="InterPro" id="IPR005122">
    <property type="entry name" value="Uracil-DNA_glycosylase-like"/>
</dbReference>
<accession>A0A964T797</accession>
<dbReference type="AlphaFoldDB" id="A0A964T797"/>
<dbReference type="SMART" id="SM00987">
    <property type="entry name" value="UreE_C"/>
    <property type="match status" value="1"/>
</dbReference>
<protein>
    <recommendedName>
        <fullName evidence="9">Type-5 uracil-DNA glycosylase</fullName>
    </recommendedName>
</protein>
<feature type="domain" description="Uracil-DNA glycosylase-like" evidence="10">
    <location>
        <begin position="40"/>
        <end position="207"/>
    </location>
</feature>
<evidence type="ECO:0000256" key="8">
    <source>
        <dbReference type="ARBA" id="ARBA00023779"/>
    </source>
</evidence>
<evidence type="ECO:0000256" key="7">
    <source>
        <dbReference type="ARBA" id="ARBA00023204"/>
    </source>
</evidence>
<organism evidence="11 12">
    <name type="scientific">Propylenella binzhouense</name>
    <dbReference type="NCBI Taxonomy" id="2555902"/>
    <lineage>
        <taxon>Bacteria</taxon>
        <taxon>Pseudomonadati</taxon>
        <taxon>Pseudomonadota</taxon>
        <taxon>Alphaproteobacteria</taxon>
        <taxon>Hyphomicrobiales</taxon>
        <taxon>Propylenellaceae</taxon>
        <taxon>Propylenella</taxon>
    </lineage>
</organism>
<evidence type="ECO:0000313" key="11">
    <source>
        <dbReference type="EMBL" id="MYZ48702.1"/>
    </source>
</evidence>